<dbReference type="AlphaFoldDB" id="A0A919Q5E4"/>
<dbReference type="Pfam" id="PF13398">
    <property type="entry name" value="Peptidase_M50B"/>
    <property type="match status" value="1"/>
</dbReference>
<keyword evidence="3" id="KW-1185">Reference proteome</keyword>
<feature type="transmembrane region" description="Helical" evidence="1">
    <location>
        <begin position="177"/>
        <end position="195"/>
    </location>
</feature>
<keyword evidence="1" id="KW-0472">Membrane</keyword>
<evidence type="ECO:0000313" key="2">
    <source>
        <dbReference type="EMBL" id="GIG55191.1"/>
    </source>
</evidence>
<evidence type="ECO:0000313" key="3">
    <source>
        <dbReference type="Proteomes" id="UP000652354"/>
    </source>
</evidence>
<name>A0A919Q5E4_9MICO</name>
<feature type="transmembrane region" description="Helical" evidence="1">
    <location>
        <begin position="223"/>
        <end position="245"/>
    </location>
</feature>
<comment type="caution">
    <text evidence="2">The sequence shown here is derived from an EMBL/GenBank/DDBJ whole genome shotgun (WGS) entry which is preliminary data.</text>
</comment>
<dbReference type="Proteomes" id="UP000652354">
    <property type="component" value="Unassembled WGS sequence"/>
</dbReference>
<sequence length="251" mass="25999">MVGALERSCRMSPVDALQDIWEDATTQVVASTLAALVPLAVVVVCLLVPQAWHVVRHVVTIAHEAGHAGVAALLGRQVRGIRLHSDTSGLTTHSGDTKRLPLALTAFAGYPAPAVLGLGAAALLGAGYAFGLLWATLLVLVVVLVFIRNVYGFLVMVVAIGGLGWLAWAGPDPWRVGVAYGVAWLLLLGAVRAVIELHGSRRGAAGKGSDADALARTTRVPGLVWVAVFWLVTVACAAGGAWLMLGDVLGG</sequence>
<evidence type="ECO:0000256" key="1">
    <source>
        <dbReference type="SAM" id="Phobius"/>
    </source>
</evidence>
<organism evidence="2 3">
    <name type="scientific">Demequina activiva</name>
    <dbReference type="NCBI Taxonomy" id="1582364"/>
    <lineage>
        <taxon>Bacteria</taxon>
        <taxon>Bacillati</taxon>
        <taxon>Actinomycetota</taxon>
        <taxon>Actinomycetes</taxon>
        <taxon>Micrococcales</taxon>
        <taxon>Demequinaceae</taxon>
        <taxon>Demequina</taxon>
    </lineage>
</organism>
<feature type="transmembrane region" description="Helical" evidence="1">
    <location>
        <begin position="128"/>
        <end position="146"/>
    </location>
</feature>
<protein>
    <submittedName>
        <fullName evidence="2">Membrane protein</fullName>
    </submittedName>
</protein>
<feature type="transmembrane region" description="Helical" evidence="1">
    <location>
        <begin position="28"/>
        <end position="48"/>
    </location>
</feature>
<feature type="transmembrane region" description="Helical" evidence="1">
    <location>
        <begin position="153"/>
        <end position="171"/>
    </location>
</feature>
<dbReference type="EMBL" id="BONR01000004">
    <property type="protein sequence ID" value="GIG55191.1"/>
    <property type="molecule type" value="Genomic_DNA"/>
</dbReference>
<keyword evidence="1" id="KW-0812">Transmembrane</keyword>
<gene>
    <name evidence="2" type="ORF">Dac01nite_19430</name>
</gene>
<proteinExistence type="predicted"/>
<reference evidence="2" key="1">
    <citation type="submission" date="2021-01" db="EMBL/GenBank/DDBJ databases">
        <title>Whole genome shotgun sequence of Demequina activiva NBRC 110675.</title>
        <authorList>
            <person name="Komaki H."/>
            <person name="Tamura T."/>
        </authorList>
    </citation>
    <scope>NUCLEOTIDE SEQUENCE</scope>
    <source>
        <strain evidence="2">NBRC 110675</strain>
    </source>
</reference>
<keyword evidence="1" id="KW-1133">Transmembrane helix</keyword>
<dbReference type="InterPro" id="IPR049500">
    <property type="entry name" value="Peptidase_M50B-like"/>
</dbReference>
<feature type="transmembrane region" description="Helical" evidence="1">
    <location>
        <begin position="102"/>
        <end position="122"/>
    </location>
</feature>
<accession>A0A919Q5E4</accession>